<evidence type="ECO:0000256" key="8">
    <source>
        <dbReference type="ARBA" id="ARBA00023098"/>
    </source>
</evidence>
<protein>
    <recommendedName>
        <fullName evidence="12">CDP-diacylglycerol--serine O-phosphatidyltransferase</fullName>
        <ecNumber evidence="12">2.7.8.8</ecNumber>
    </recommendedName>
    <alternativeName>
        <fullName evidence="12">Phosphatidylserine synthase</fullName>
    </alternativeName>
</protein>
<feature type="transmembrane region" description="Helical" evidence="12">
    <location>
        <begin position="110"/>
        <end position="130"/>
    </location>
</feature>
<feature type="transmembrane region" description="Helical" evidence="12">
    <location>
        <begin position="363"/>
        <end position="382"/>
    </location>
</feature>
<comment type="similarity">
    <text evidence="12">Belongs to the CDP-alcohol phosphatidyltransferase class-I family.</text>
</comment>
<dbReference type="Pfam" id="PF03034">
    <property type="entry name" value="PSS"/>
    <property type="match status" value="1"/>
</dbReference>
<comment type="subcellular location">
    <subcellularLocation>
        <location evidence="1 12">Endoplasmic reticulum membrane</location>
        <topology evidence="1 12">Multi-pass membrane protein</topology>
    </subcellularLocation>
</comment>
<comment type="function">
    <text evidence="12">Catalyzes a base-exchange reaction in which the polar head group of phosphatidylethanolamine (PE) is replaced by L-serine.</text>
</comment>
<dbReference type="Proteomes" id="UP001472866">
    <property type="component" value="Chromosome 02"/>
</dbReference>
<keyword evidence="9 12" id="KW-0472">Membrane</keyword>
<keyword evidence="8 12" id="KW-0443">Lipid metabolism</keyword>
<keyword evidence="4 12" id="KW-0808">Transferase</keyword>
<dbReference type="GO" id="GO:0003882">
    <property type="term" value="F:CDP-diacylglycerol-serine O-phosphatidyltransferase activity"/>
    <property type="evidence" value="ECO:0007669"/>
    <property type="project" value="UniProtKB-UniRule"/>
</dbReference>
<evidence type="ECO:0000256" key="13">
    <source>
        <dbReference type="SAM" id="MobiDB-lite"/>
    </source>
</evidence>
<name>A0AAX4P0Q2_9CHLO</name>
<feature type="transmembrane region" description="Helical" evidence="12">
    <location>
        <begin position="394"/>
        <end position="415"/>
    </location>
</feature>
<evidence type="ECO:0000256" key="10">
    <source>
        <dbReference type="ARBA" id="ARBA00023209"/>
    </source>
</evidence>
<evidence type="ECO:0000256" key="1">
    <source>
        <dbReference type="ARBA" id="ARBA00004477"/>
    </source>
</evidence>
<dbReference type="GO" id="GO:0006659">
    <property type="term" value="P:phosphatidylserine biosynthetic process"/>
    <property type="evidence" value="ECO:0007669"/>
    <property type="project" value="UniProtKB-UniRule"/>
</dbReference>
<feature type="compositionally biased region" description="Basic residues" evidence="13">
    <location>
        <begin position="37"/>
        <end position="48"/>
    </location>
</feature>
<sequence length="457" mass="52947">MHPDGSIQAESNSSKADRALFNSSEARRARLLPSAEKKKRRMPRKGKGRREMAGSRHPLIEAVDPLAEIFYRPRTVTVMTVGLCLLAWFSDAFGLYGTKFSAENGVKRGLWALIGTFLAYSALYAPHTFMIRPHPIVWRIVHGVTILYMLFLVLVLFLDADQARHAFKYLYPDLGVALDERAYGNDCRVFTPENTSSRFANIMDTVLDEFVLAHLLGWVAKALIFRDWKILLFLSIGFELMELTFAHMLPNFNECWWDSWILDVLLCNNIGMLIGLFAIQRREKYGNEWVGVSSQPTILLKAKRLFLQFTPETVERYEWKMMSSPKRFIQCMTLAAACLACEVNAFFMKFVLWIPPRNMLNTYRLFVFFLMVIPAVNEYYYFVTKTGKEQVNKLGVFTWIFLSCTFLEFLIIFKFGRELFREPWPPLVKWSWMAAGASTTVALLIWTVSRRNKLKTQ</sequence>
<comment type="catalytic activity">
    <reaction evidence="12">
        <text>a CDP-1,2-diacyl-sn-glycerol + L-serine = a 1,2-diacyl-sn-glycero-3-phospho-L-serine + CMP + H(+)</text>
        <dbReference type="Rhea" id="RHEA:16913"/>
        <dbReference type="ChEBI" id="CHEBI:15378"/>
        <dbReference type="ChEBI" id="CHEBI:33384"/>
        <dbReference type="ChEBI" id="CHEBI:57262"/>
        <dbReference type="ChEBI" id="CHEBI:58332"/>
        <dbReference type="ChEBI" id="CHEBI:60377"/>
        <dbReference type="EC" id="2.7.8.8"/>
    </reaction>
</comment>
<evidence type="ECO:0000256" key="9">
    <source>
        <dbReference type="ARBA" id="ARBA00023136"/>
    </source>
</evidence>
<keyword evidence="3 12" id="KW-0444">Lipid biosynthesis</keyword>
<evidence type="ECO:0000256" key="4">
    <source>
        <dbReference type="ARBA" id="ARBA00022679"/>
    </source>
</evidence>
<dbReference type="InterPro" id="IPR004277">
    <property type="entry name" value="PSS"/>
</dbReference>
<keyword evidence="5 12" id="KW-0812">Transmembrane</keyword>
<evidence type="ECO:0000256" key="11">
    <source>
        <dbReference type="ARBA" id="ARBA00023264"/>
    </source>
</evidence>
<feature type="transmembrane region" description="Helical" evidence="12">
    <location>
        <begin position="328"/>
        <end position="351"/>
    </location>
</feature>
<comment type="pathway">
    <text evidence="2">Lipid metabolism.</text>
</comment>
<evidence type="ECO:0000256" key="7">
    <source>
        <dbReference type="ARBA" id="ARBA00022989"/>
    </source>
</evidence>
<evidence type="ECO:0000256" key="6">
    <source>
        <dbReference type="ARBA" id="ARBA00022824"/>
    </source>
</evidence>
<organism evidence="14 15">
    <name type="scientific">Chloropicon roscoffensis</name>
    <dbReference type="NCBI Taxonomy" id="1461544"/>
    <lineage>
        <taxon>Eukaryota</taxon>
        <taxon>Viridiplantae</taxon>
        <taxon>Chlorophyta</taxon>
        <taxon>Chloropicophyceae</taxon>
        <taxon>Chloropicales</taxon>
        <taxon>Chloropicaceae</taxon>
        <taxon>Chloropicon</taxon>
    </lineage>
</organism>
<dbReference type="EC" id="2.7.8.8" evidence="12"/>
<feature type="transmembrane region" description="Helical" evidence="12">
    <location>
        <begin position="230"/>
        <end position="248"/>
    </location>
</feature>
<dbReference type="EMBL" id="CP151502">
    <property type="protein sequence ID" value="WZN59965.1"/>
    <property type="molecule type" value="Genomic_DNA"/>
</dbReference>
<evidence type="ECO:0000256" key="5">
    <source>
        <dbReference type="ARBA" id="ARBA00022692"/>
    </source>
</evidence>
<comment type="pathway">
    <text evidence="12">Phospholipid metabolism; phosphatidylethanolamine biosynthesis; phosphatidylethanolamine from CDP-diacylglycerol: step 1/2.</text>
</comment>
<keyword evidence="6 12" id="KW-0256">Endoplasmic reticulum</keyword>
<evidence type="ECO:0000256" key="3">
    <source>
        <dbReference type="ARBA" id="ARBA00022516"/>
    </source>
</evidence>
<evidence type="ECO:0000313" key="14">
    <source>
        <dbReference type="EMBL" id="WZN59965.1"/>
    </source>
</evidence>
<feature type="transmembrane region" description="Helical" evidence="12">
    <location>
        <begin position="427"/>
        <end position="448"/>
    </location>
</feature>
<keyword evidence="11 12" id="KW-1208">Phospholipid metabolism</keyword>
<proteinExistence type="inferred from homology"/>
<evidence type="ECO:0000313" key="15">
    <source>
        <dbReference type="Proteomes" id="UP001472866"/>
    </source>
</evidence>
<feature type="transmembrane region" description="Helical" evidence="12">
    <location>
        <begin position="76"/>
        <end position="98"/>
    </location>
</feature>
<reference evidence="14 15" key="1">
    <citation type="submission" date="2024-03" db="EMBL/GenBank/DDBJ databases">
        <title>Complete genome sequence of the green alga Chloropicon roscoffensis RCC1871.</title>
        <authorList>
            <person name="Lemieux C."/>
            <person name="Pombert J.-F."/>
            <person name="Otis C."/>
            <person name="Turmel M."/>
        </authorList>
    </citation>
    <scope>NUCLEOTIDE SEQUENCE [LARGE SCALE GENOMIC DNA]</scope>
    <source>
        <strain evidence="14 15">RCC1871</strain>
    </source>
</reference>
<dbReference type="PANTHER" id="PTHR15362">
    <property type="entry name" value="PHOSPHATIDYLINOSITOL SYNTHASE"/>
    <property type="match status" value="1"/>
</dbReference>
<evidence type="ECO:0000256" key="2">
    <source>
        <dbReference type="ARBA" id="ARBA00005189"/>
    </source>
</evidence>
<evidence type="ECO:0000256" key="12">
    <source>
        <dbReference type="RuleBase" id="RU368094"/>
    </source>
</evidence>
<dbReference type="GO" id="GO:0106245">
    <property type="term" value="F:L-serine-phosphatidylethanolamine phosphatidyltransferase activity"/>
    <property type="evidence" value="ECO:0007669"/>
    <property type="project" value="InterPro"/>
</dbReference>
<keyword evidence="7 12" id="KW-1133">Transmembrane helix</keyword>
<gene>
    <name evidence="14" type="ORF">HKI87_02g14930</name>
</gene>
<dbReference type="PANTHER" id="PTHR15362:SF7">
    <property type="entry name" value="PHOSPHATIDYLSERINE SYNTHASE 2"/>
    <property type="match status" value="1"/>
</dbReference>
<keyword evidence="10 12" id="KW-0594">Phospholipid biosynthesis</keyword>
<feature type="transmembrane region" description="Helical" evidence="12">
    <location>
        <begin position="260"/>
        <end position="279"/>
    </location>
</feature>
<accession>A0AAX4P0Q2</accession>
<keyword evidence="15" id="KW-1185">Reference proteome</keyword>
<feature type="transmembrane region" description="Helical" evidence="12">
    <location>
        <begin position="136"/>
        <end position="158"/>
    </location>
</feature>
<dbReference type="GO" id="GO:0005789">
    <property type="term" value="C:endoplasmic reticulum membrane"/>
    <property type="evidence" value="ECO:0007669"/>
    <property type="project" value="UniProtKB-SubCell"/>
</dbReference>
<dbReference type="AlphaFoldDB" id="A0AAX4P0Q2"/>
<feature type="region of interest" description="Disordered" evidence="13">
    <location>
        <begin position="1"/>
        <end position="54"/>
    </location>
</feature>